<proteinExistence type="inferred from homology"/>
<comment type="subcellular location">
    <subcellularLocation>
        <location evidence="1">Mitochondrion</location>
    </subcellularLocation>
</comment>
<dbReference type="GO" id="GO:0005739">
    <property type="term" value="C:mitochondrion"/>
    <property type="evidence" value="ECO:0007669"/>
    <property type="project" value="UniProtKB-SubCell"/>
</dbReference>
<dbReference type="Proteomes" id="UP000190831">
    <property type="component" value="Chromosome A"/>
</dbReference>
<reference evidence="5 6" key="1">
    <citation type="submission" date="2016-03" db="EMBL/GenBank/DDBJ databases">
        <authorList>
            <person name="Devillers H."/>
        </authorList>
    </citation>
    <scope>NUCLEOTIDE SEQUENCE [LARGE SCALE GENOMIC DNA]</scope>
    <source>
        <strain evidence="5">CBS 6772</strain>
    </source>
</reference>
<dbReference type="InterPro" id="IPR018828">
    <property type="entry name" value="RRG7"/>
</dbReference>
<name>A0A1G4M6S6_LACFM</name>
<evidence type="ECO:0000256" key="3">
    <source>
        <dbReference type="ARBA" id="ARBA00014638"/>
    </source>
</evidence>
<keyword evidence="4" id="KW-0496">Mitochondrion</keyword>
<comment type="similarity">
    <text evidence="2">Belongs to the RRG7 family.</text>
</comment>
<dbReference type="PANTHER" id="PTHR28133">
    <property type="entry name" value="REQUIRED FOR RESPIRATORY GROWTH PROTEIN 7, MITOCHONDRIAL"/>
    <property type="match status" value="1"/>
</dbReference>
<dbReference type="Pfam" id="PF10356">
    <property type="entry name" value="RRG7"/>
    <property type="match status" value="1"/>
</dbReference>
<evidence type="ECO:0000256" key="1">
    <source>
        <dbReference type="ARBA" id="ARBA00004173"/>
    </source>
</evidence>
<evidence type="ECO:0000313" key="6">
    <source>
        <dbReference type="Proteomes" id="UP000190831"/>
    </source>
</evidence>
<sequence length="236" mass="27165">MLRYIGRRRVHNEGLRKYIEENTRISKSTVFQGTLYEHTVMRELRDKLLIEKMEMCGGSYDAGVDIKGKWPLNKIYDAVNSSHGLTKDVPKRISVNGCSFKPLKHKLMAPAPFKPLNVLVQCKAFKNTKITGREMRELMGTYSLNVPSNKRNQTVFIMSAPNLLTRDGLLVMNSLAIPLIYARIEMLKSHQGWYDLEYSGKLQNYYENEYASKLLDDCGIHEWLKSAAYKNYSDNA</sequence>
<dbReference type="OrthoDB" id="20734at2759"/>
<dbReference type="PANTHER" id="PTHR28133:SF1">
    <property type="entry name" value="REQUIRED FOR RESPIRATORY GROWTH PROTEIN 7, MITOCHONDRIAL"/>
    <property type="match status" value="1"/>
</dbReference>
<dbReference type="OMA" id="YYENEYA"/>
<accession>A0A1G4M6S6</accession>
<dbReference type="EMBL" id="LT598487">
    <property type="protein sequence ID" value="SCV99455.1"/>
    <property type="molecule type" value="Genomic_DNA"/>
</dbReference>
<keyword evidence="6" id="KW-1185">Reference proteome</keyword>
<protein>
    <recommendedName>
        <fullName evidence="3">Required for respiratory growth protein 7, mitochondrial</fullName>
    </recommendedName>
</protein>
<evidence type="ECO:0000256" key="4">
    <source>
        <dbReference type="ARBA" id="ARBA00023128"/>
    </source>
</evidence>
<evidence type="ECO:0000313" key="5">
    <source>
        <dbReference type="EMBL" id="SCV99455.1"/>
    </source>
</evidence>
<organism evidence="5 6">
    <name type="scientific">Lachancea fermentati</name>
    <name type="common">Zygosaccharomyces fermentati</name>
    <dbReference type="NCBI Taxonomy" id="4955"/>
    <lineage>
        <taxon>Eukaryota</taxon>
        <taxon>Fungi</taxon>
        <taxon>Dikarya</taxon>
        <taxon>Ascomycota</taxon>
        <taxon>Saccharomycotina</taxon>
        <taxon>Saccharomycetes</taxon>
        <taxon>Saccharomycetales</taxon>
        <taxon>Saccharomycetaceae</taxon>
        <taxon>Lachancea</taxon>
    </lineage>
</organism>
<gene>
    <name evidence="5" type="ORF">LAFE_0A03554G</name>
</gene>
<dbReference type="AlphaFoldDB" id="A0A1G4M6S6"/>
<evidence type="ECO:0000256" key="2">
    <source>
        <dbReference type="ARBA" id="ARBA00009554"/>
    </source>
</evidence>